<dbReference type="EMBL" id="CP080096">
    <property type="protein sequence ID" value="QYD72888.1"/>
    <property type="molecule type" value="Genomic_DNA"/>
</dbReference>
<reference evidence="3 4" key="1">
    <citation type="submission" date="2021-07" db="EMBL/GenBank/DDBJ databases">
        <title>Paraburkholderia edwinii protects Aspergillus sp. from phenazines by acting as a toxin sponge.</title>
        <authorList>
            <person name="Dahlstrom K.M."/>
            <person name="Newman D.K."/>
        </authorList>
    </citation>
    <scope>NUCLEOTIDE SEQUENCE [LARGE SCALE GENOMIC DNA]</scope>
    <source>
        <strain evidence="3 4">Pe01</strain>
    </source>
</reference>
<dbReference type="SUPFAM" id="SSF52402">
    <property type="entry name" value="Adenine nucleotide alpha hydrolases-like"/>
    <property type="match status" value="1"/>
</dbReference>
<comment type="similarity">
    <text evidence="1">Belongs to the universal stress protein A family.</text>
</comment>
<gene>
    <name evidence="3" type="ORF">KZJ38_24710</name>
</gene>
<dbReference type="RefSeq" id="WP_219802345.1">
    <property type="nucleotide sequence ID" value="NZ_CP080096.1"/>
</dbReference>
<evidence type="ECO:0000259" key="2">
    <source>
        <dbReference type="Pfam" id="PF00582"/>
    </source>
</evidence>
<accession>A0ABX8UV49</accession>
<evidence type="ECO:0000313" key="4">
    <source>
        <dbReference type="Proteomes" id="UP000826462"/>
    </source>
</evidence>
<dbReference type="CDD" id="cd00293">
    <property type="entry name" value="USP-like"/>
    <property type="match status" value="1"/>
</dbReference>
<proteinExistence type="inferred from homology"/>
<name>A0ABX8UV49_9BURK</name>
<keyword evidence="4" id="KW-1185">Reference proteome</keyword>
<evidence type="ECO:0000313" key="3">
    <source>
        <dbReference type="EMBL" id="QYD72888.1"/>
    </source>
</evidence>
<dbReference type="Pfam" id="PF00582">
    <property type="entry name" value="Usp"/>
    <property type="match status" value="1"/>
</dbReference>
<dbReference type="InterPro" id="IPR006016">
    <property type="entry name" value="UspA"/>
</dbReference>
<evidence type="ECO:0000256" key="1">
    <source>
        <dbReference type="ARBA" id="ARBA00008791"/>
    </source>
</evidence>
<feature type="domain" description="UspA" evidence="2">
    <location>
        <begin position="2"/>
        <end position="137"/>
    </location>
</feature>
<protein>
    <submittedName>
        <fullName evidence="3">Universal stress protein</fullName>
    </submittedName>
</protein>
<dbReference type="Gene3D" id="3.40.50.620">
    <property type="entry name" value="HUPs"/>
    <property type="match status" value="1"/>
</dbReference>
<dbReference type="InterPro" id="IPR014729">
    <property type="entry name" value="Rossmann-like_a/b/a_fold"/>
</dbReference>
<dbReference type="PANTHER" id="PTHR46268">
    <property type="entry name" value="STRESS RESPONSE PROTEIN NHAX"/>
    <property type="match status" value="1"/>
</dbReference>
<organism evidence="3 4">
    <name type="scientific">Paraburkholderia edwinii</name>
    <dbReference type="NCBI Taxonomy" id="2861782"/>
    <lineage>
        <taxon>Bacteria</taxon>
        <taxon>Pseudomonadati</taxon>
        <taxon>Pseudomonadota</taxon>
        <taxon>Betaproteobacteria</taxon>
        <taxon>Burkholderiales</taxon>
        <taxon>Burkholderiaceae</taxon>
        <taxon>Paraburkholderia</taxon>
    </lineage>
</organism>
<dbReference type="PANTHER" id="PTHR46268:SF27">
    <property type="entry name" value="UNIVERSAL STRESS PROTEIN RV2623"/>
    <property type="match status" value="1"/>
</dbReference>
<dbReference type="Proteomes" id="UP000826462">
    <property type="component" value="Chromosome 2"/>
</dbReference>
<sequence>MKYVLAVYDGSEVSYSGVLLAAEVASRNGVRLHVLSVVPLPKIGLDIATDSAIAASVDSRQHLLEALKADFDARGQYVHLALKVGNPVDEIIRYATEFNVGQIVIGCAFKSLFDRWSARAFLHRLVRLAPCPVTLVKDVVAPRNGRLALVS</sequence>